<organism evidence="2 3">
    <name type="scientific">Puccinia coronata f. sp. avenae</name>
    <dbReference type="NCBI Taxonomy" id="200324"/>
    <lineage>
        <taxon>Eukaryota</taxon>
        <taxon>Fungi</taxon>
        <taxon>Dikarya</taxon>
        <taxon>Basidiomycota</taxon>
        <taxon>Pucciniomycotina</taxon>
        <taxon>Pucciniomycetes</taxon>
        <taxon>Pucciniales</taxon>
        <taxon>Pucciniaceae</taxon>
        <taxon>Puccinia</taxon>
    </lineage>
</organism>
<comment type="caution">
    <text evidence="2">The sequence shown here is derived from an EMBL/GenBank/DDBJ whole genome shotgun (WGS) entry which is preliminary data.</text>
</comment>
<sequence length="195" mass="20716">MDIEPANVASPETQIRVTQAHEKLGHRSKDDGCASTAPPSSSRSKGRGTKSRLITVGGNRFESPSHSSRFKAESSRSAGSRRANLASNEWLSGSLEENPLSPRNTTKIIDKEIASQYNDMIGDPFLEDQPTTWPSPNNASMEPNPGTNTSSESQLNPALETTNISENPPNTAIASPPGSPKSSSSSSLSPPKIDS</sequence>
<reference evidence="2 3" key="1">
    <citation type="submission" date="2017-11" db="EMBL/GenBank/DDBJ databases">
        <title>De novo assembly and phasing of dikaryotic genomes from two isolates of Puccinia coronata f. sp. avenae, the causal agent of oat crown rust.</title>
        <authorList>
            <person name="Miller M.E."/>
            <person name="Zhang Y."/>
            <person name="Omidvar V."/>
            <person name="Sperschneider J."/>
            <person name="Schwessinger B."/>
            <person name="Raley C."/>
            <person name="Palmer J.M."/>
            <person name="Garnica D."/>
            <person name="Upadhyaya N."/>
            <person name="Rathjen J."/>
            <person name="Taylor J.M."/>
            <person name="Park R.F."/>
            <person name="Dodds P.N."/>
            <person name="Hirsch C.D."/>
            <person name="Kianian S.F."/>
            <person name="Figueroa M."/>
        </authorList>
    </citation>
    <scope>NUCLEOTIDE SEQUENCE [LARGE SCALE GENOMIC DNA]</scope>
    <source>
        <strain evidence="2">12SD80</strain>
    </source>
</reference>
<name>A0A2N5V4W2_9BASI</name>
<accession>A0A2N5V4W2</accession>
<evidence type="ECO:0000313" key="3">
    <source>
        <dbReference type="Proteomes" id="UP000235392"/>
    </source>
</evidence>
<evidence type="ECO:0000256" key="1">
    <source>
        <dbReference type="SAM" id="MobiDB-lite"/>
    </source>
</evidence>
<evidence type="ECO:0000313" key="2">
    <source>
        <dbReference type="EMBL" id="PLW45032.1"/>
    </source>
</evidence>
<gene>
    <name evidence="2" type="ORF">PCASD_06947</name>
</gene>
<feature type="compositionally biased region" description="Polar residues" evidence="1">
    <location>
        <begin position="129"/>
        <end position="173"/>
    </location>
</feature>
<protein>
    <submittedName>
        <fullName evidence="2">Uncharacterized protein</fullName>
    </submittedName>
</protein>
<feature type="compositionally biased region" description="Low complexity" evidence="1">
    <location>
        <begin position="75"/>
        <end position="87"/>
    </location>
</feature>
<proteinExistence type="predicted"/>
<feature type="region of interest" description="Disordered" evidence="1">
    <location>
        <begin position="119"/>
        <end position="195"/>
    </location>
</feature>
<dbReference type="Proteomes" id="UP000235392">
    <property type="component" value="Unassembled WGS sequence"/>
</dbReference>
<feature type="compositionally biased region" description="Basic and acidic residues" evidence="1">
    <location>
        <begin position="19"/>
        <end position="32"/>
    </location>
</feature>
<dbReference type="EMBL" id="PGCI01000052">
    <property type="protein sequence ID" value="PLW45032.1"/>
    <property type="molecule type" value="Genomic_DNA"/>
</dbReference>
<feature type="region of interest" description="Disordered" evidence="1">
    <location>
        <begin position="1"/>
        <end position="107"/>
    </location>
</feature>
<dbReference type="AlphaFoldDB" id="A0A2N5V4W2"/>
<feature type="compositionally biased region" description="Low complexity" evidence="1">
    <location>
        <begin position="180"/>
        <end position="195"/>
    </location>
</feature>